<dbReference type="EMBL" id="JBHSMT010000029">
    <property type="protein sequence ID" value="MFC5475828.1"/>
    <property type="molecule type" value="Genomic_DNA"/>
</dbReference>
<organism evidence="2 3">
    <name type="scientific">Paraherbaspirillum soli</name>
    <dbReference type="NCBI Taxonomy" id="631222"/>
    <lineage>
        <taxon>Bacteria</taxon>
        <taxon>Pseudomonadati</taxon>
        <taxon>Pseudomonadota</taxon>
        <taxon>Betaproteobacteria</taxon>
        <taxon>Burkholderiales</taxon>
        <taxon>Oxalobacteraceae</taxon>
        <taxon>Paraherbaspirillum</taxon>
    </lineage>
</organism>
<feature type="region of interest" description="Disordered" evidence="1">
    <location>
        <begin position="55"/>
        <end position="76"/>
    </location>
</feature>
<gene>
    <name evidence="2" type="ORF">ACFPM8_17855</name>
</gene>
<sequence length="76" mass="8607">MKLTNFDPYPYHVWTVSASGTEPWEGWYEIYEADHKTSRSGPKKLPHLFPTKDAAHAAAEAEVRREIEHSEHSAGG</sequence>
<protein>
    <recommendedName>
        <fullName evidence="4">DUF2188 domain-containing protein</fullName>
    </recommendedName>
</protein>
<dbReference type="RefSeq" id="WP_378999484.1">
    <property type="nucleotide sequence ID" value="NZ_JBHSMT010000029.1"/>
</dbReference>
<evidence type="ECO:0008006" key="4">
    <source>
        <dbReference type="Google" id="ProtNLM"/>
    </source>
</evidence>
<comment type="caution">
    <text evidence="2">The sequence shown here is derived from an EMBL/GenBank/DDBJ whole genome shotgun (WGS) entry which is preliminary data.</text>
</comment>
<dbReference type="Proteomes" id="UP001596045">
    <property type="component" value="Unassembled WGS sequence"/>
</dbReference>
<evidence type="ECO:0000256" key="1">
    <source>
        <dbReference type="SAM" id="MobiDB-lite"/>
    </source>
</evidence>
<proteinExistence type="predicted"/>
<name>A0ABW0MC70_9BURK</name>
<reference evidence="3" key="1">
    <citation type="journal article" date="2019" name="Int. J. Syst. Evol. Microbiol.">
        <title>The Global Catalogue of Microorganisms (GCM) 10K type strain sequencing project: providing services to taxonomists for standard genome sequencing and annotation.</title>
        <authorList>
            <consortium name="The Broad Institute Genomics Platform"/>
            <consortium name="The Broad Institute Genome Sequencing Center for Infectious Disease"/>
            <person name="Wu L."/>
            <person name="Ma J."/>
        </authorList>
    </citation>
    <scope>NUCLEOTIDE SEQUENCE [LARGE SCALE GENOMIC DNA]</scope>
    <source>
        <strain evidence="3">JCM 17066</strain>
    </source>
</reference>
<evidence type="ECO:0000313" key="3">
    <source>
        <dbReference type="Proteomes" id="UP001596045"/>
    </source>
</evidence>
<evidence type="ECO:0000313" key="2">
    <source>
        <dbReference type="EMBL" id="MFC5475828.1"/>
    </source>
</evidence>
<accession>A0ABW0MC70</accession>
<keyword evidence="3" id="KW-1185">Reference proteome</keyword>